<dbReference type="PANTHER" id="PTHR43047:SF72">
    <property type="entry name" value="OSMOSENSING HISTIDINE PROTEIN KINASE SLN1"/>
    <property type="match status" value="1"/>
</dbReference>
<dbReference type="SMART" id="SM00086">
    <property type="entry name" value="PAC"/>
    <property type="match status" value="2"/>
</dbReference>
<dbReference type="PROSITE" id="PS50885">
    <property type="entry name" value="HAMP"/>
    <property type="match status" value="1"/>
</dbReference>
<dbReference type="Pfam" id="PF02518">
    <property type="entry name" value="HATPase_c"/>
    <property type="match status" value="1"/>
</dbReference>
<dbReference type="EC" id="2.7.13.3" evidence="3"/>
<evidence type="ECO:0000259" key="23">
    <source>
        <dbReference type="PROSITE" id="PS50885"/>
    </source>
</evidence>
<dbReference type="PROSITE" id="PS50894">
    <property type="entry name" value="HPT"/>
    <property type="match status" value="1"/>
</dbReference>
<dbReference type="FunFam" id="3.30.565.10:FF:000010">
    <property type="entry name" value="Sensor histidine kinase RcsC"/>
    <property type="match status" value="1"/>
</dbReference>
<dbReference type="PROSITE" id="PS50109">
    <property type="entry name" value="HIS_KIN"/>
    <property type="match status" value="1"/>
</dbReference>
<dbReference type="Pfam" id="PF00072">
    <property type="entry name" value="Response_reg"/>
    <property type="match status" value="1"/>
</dbReference>
<evidence type="ECO:0000259" key="22">
    <source>
        <dbReference type="PROSITE" id="PS50113"/>
    </source>
</evidence>
<evidence type="ECO:0000256" key="10">
    <source>
        <dbReference type="ARBA" id="ARBA00022777"/>
    </source>
</evidence>
<keyword evidence="12 18" id="KW-1133">Transmembrane helix</keyword>
<evidence type="ECO:0000256" key="3">
    <source>
        <dbReference type="ARBA" id="ARBA00012438"/>
    </source>
</evidence>
<feature type="domain" description="HPt" evidence="24">
    <location>
        <begin position="940"/>
        <end position="1033"/>
    </location>
</feature>
<dbReference type="SUPFAM" id="SSF52172">
    <property type="entry name" value="CheY-like"/>
    <property type="match status" value="1"/>
</dbReference>
<keyword evidence="26" id="KW-1185">Reference proteome</keyword>
<evidence type="ECO:0000313" key="25">
    <source>
        <dbReference type="EMBL" id="KDM93387.1"/>
    </source>
</evidence>
<keyword evidence="7" id="KW-0808">Transferase</keyword>
<dbReference type="NCBIfam" id="TIGR00229">
    <property type="entry name" value="sensory_box"/>
    <property type="match status" value="2"/>
</dbReference>
<organism evidence="25 26">
    <name type="scientific">Photobacterium galatheae</name>
    <dbReference type="NCBI Taxonomy" id="1654360"/>
    <lineage>
        <taxon>Bacteria</taxon>
        <taxon>Pseudomonadati</taxon>
        <taxon>Pseudomonadota</taxon>
        <taxon>Gammaproteobacteria</taxon>
        <taxon>Vibrionales</taxon>
        <taxon>Vibrionaceae</taxon>
        <taxon>Photobacterium</taxon>
    </lineage>
</organism>
<keyword evidence="8 18" id="KW-0812">Transmembrane</keyword>
<dbReference type="SMART" id="SM00091">
    <property type="entry name" value="PAS"/>
    <property type="match status" value="2"/>
</dbReference>
<keyword evidence="5" id="KW-0997">Cell inner membrane</keyword>
<evidence type="ECO:0000256" key="12">
    <source>
        <dbReference type="ARBA" id="ARBA00022989"/>
    </source>
</evidence>
<dbReference type="CDD" id="cd00082">
    <property type="entry name" value="HisKA"/>
    <property type="match status" value="1"/>
</dbReference>
<dbReference type="GO" id="GO:0005886">
    <property type="term" value="C:plasma membrane"/>
    <property type="evidence" value="ECO:0007669"/>
    <property type="project" value="UniProtKB-SubCell"/>
</dbReference>
<dbReference type="Gene3D" id="1.10.287.130">
    <property type="match status" value="1"/>
</dbReference>
<dbReference type="PROSITE" id="PS50110">
    <property type="entry name" value="RESPONSE_REGULATORY"/>
    <property type="match status" value="1"/>
</dbReference>
<dbReference type="SMART" id="SM00388">
    <property type="entry name" value="HisKA"/>
    <property type="match status" value="1"/>
</dbReference>
<protein>
    <recommendedName>
        <fullName evidence="3">histidine kinase</fullName>
        <ecNumber evidence="3">2.7.13.3</ecNumber>
    </recommendedName>
</protein>
<dbReference type="Gene3D" id="1.20.120.160">
    <property type="entry name" value="HPT domain"/>
    <property type="match status" value="1"/>
</dbReference>
<dbReference type="GO" id="GO:0009927">
    <property type="term" value="F:histidine phosphotransfer kinase activity"/>
    <property type="evidence" value="ECO:0007669"/>
    <property type="project" value="TreeGrafter"/>
</dbReference>
<feature type="transmembrane region" description="Helical" evidence="18">
    <location>
        <begin position="152"/>
        <end position="175"/>
    </location>
</feature>
<dbReference type="STRING" id="1654360.EA58_00520"/>
<dbReference type="SMART" id="SM00387">
    <property type="entry name" value="HATPase_c"/>
    <property type="match status" value="1"/>
</dbReference>
<dbReference type="PROSITE" id="PS50112">
    <property type="entry name" value="PAS"/>
    <property type="match status" value="2"/>
</dbReference>
<keyword evidence="11" id="KW-0067">ATP-binding</keyword>
<evidence type="ECO:0000256" key="17">
    <source>
        <dbReference type="SAM" id="Coils"/>
    </source>
</evidence>
<dbReference type="CDD" id="cd17546">
    <property type="entry name" value="REC_hyHK_CKI1_RcsC-like"/>
    <property type="match status" value="1"/>
</dbReference>
<evidence type="ECO:0000256" key="4">
    <source>
        <dbReference type="ARBA" id="ARBA00022475"/>
    </source>
</evidence>
<name>A0A066S0C0_9GAMM</name>
<dbReference type="Pfam" id="PF00989">
    <property type="entry name" value="PAS"/>
    <property type="match status" value="1"/>
</dbReference>
<evidence type="ECO:0000256" key="14">
    <source>
        <dbReference type="ARBA" id="ARBA00023136"/>
    </source>
</evidence>
<dbReference type="Pfam" id="PF00512">
    <property type="entry name" value="HisKA"/>
    <property type="match status" value="1"/>
</dbReference>
<feature type="modified residue" description="Phosphohistidine" evidence="15">
    <location>
        <position position="979"/>
    </location>
</feature>
<dbReference type="InterPro" id="IPR013767">
    <property type="entry name" value="PAS_fold"/>
</dbReference>
<feature type="domain" description="PAS" evidence="21">
    <location>
        <begin position="244"/>
        <end position="315"/>
    </location>
</feature>
<dbReference type="SUPFAM" id="SSF47226">
    <property type="entry name" value="Histidine-containing phosphotransfer domain, HPT domain"/>
    <property type="match status" value="1"/>
</dbReference>
<dbReference type="SUPFAM" id="SSF47384">
    <property type="entry name" value="Homodimeric domain of signal transducing histidine kinase"/>
    <property type="match status" value="1"/>
</dbReference>
<dbReference type="SUPFAM" id="SSF55785">
    <property type="entry name" value="PYP-like sensor domain (PAS domain)"/>
    <property type="match status" value="2"/>
</dbReference>
<evidence type="ECO:0000256" key="18">
    <source>
        <dbReference type="SAM" id="Phobius"/>
    </source>
</evidence>
<keyword evidence="10" id="KW-0418">Kinase</keyword>
<dbReference type="InterPro" id="IPR036097">
    <property type="entry name" value="HisK_dim/P_sf"/>
</dbReference>
<dbReference type="InterPro" id="IPR005467">
    <property type="entry name" value="His_kinase_dom"/>
</dbReference>
<dbReference type="CDD" id="cd00130">
    <property type="entry name" value="PAS"/>
    <property type="match status" value="2"/>
</dbReference>
<evidence type="ECO:0000256" key="2">
    <source>
        <dbReference type="ARBA" id="ARBA00004429"/>
    </source>
</evidence>
<evidence type="ECO:0000256" key="16">
    <source>
        <dbReference type="PROSITE-ProRule" id="PRU00169"/>
    </source>
</evidence>
<keyword evidence="9" id="KW-0547">Nucleotide-binding</keyword>
<dbReference type="InterPro" id="IPR004358">
    <property type="entry name" value="Sig_transdc_His_kin-like_C"/>
</dbReference>
<evidence type="ECO:0000259" key="20">
    <source>
        <dbReference type="PROSITE" id="PS50110"/>
    </source>
</evidence>
<dbReference type="SUPFAM" id="SSF55874">
    <property type="entry name" value="ATPase domain of HSP90 chaperone/DNA topoisomerase II/histidine kinase"/>
    <property type="match status" value="1"/>
</dbReference>
<dbReference type="OrthoDB" id="9810730at2"/>
<keyword evidence="17" id="KW-0175">Coiled coil</keyword>
<dbReference type="Proteomes" id="UP000027192">
    <property type="component" value="Unassembled WGS sequence"/>
</dbReference>
<keyword evidence="13" id="KW-0902">Two-component regulatory system</keyword>
<feature type="transmembrane region" description="Helical" evidence="18">
    <location>
        <begin position="7"/>
        <end position="27"/>
    </location>
</feature>
<dbReference type="CDD" id="cd16922">
    <property type="entry name" value="HATPase_EvgS-ArcB-TorS-like"/>
    <property type="match status" value="1"/>
</dbReference>
<dbReference type="Gene3D" id="3.30.565.10">
    <property type="entry name" value="Histidine kinase-like ATPase, C-terminal domain"/>
    <property type="match status" value="1"/>
</dbReference>
<proteinExistence type="predicted"/>
<feature type="domain" description="HAMP" evidence="23">
    <location>
        <begin position="173"/>
        <end position="225"/>
    </location>
</feature>
<dbReference type="InterPro" id="IPR008207">
    <property type="entry name" value="Sig_transdc_His_kin_Hpt_dom"/>
</dbReference>
<dbReference type="InterPro" id="IPR000700">
    <property type="entry name" value="PAS-assoc_C"/>
</dbReference>
<dbReference type="PROSITE" id="PS50113">
    <property type="entry name" value="PAC"/>
    <property type="match status" value="1"/>
</dbReference>
<evidence type="ECO:0000259" key="24">
    <source>
        <dbReference type="PROSITE" id="PS50894"/>
    </source>
</evidence>
<evidence type="ECO:0000256" key="15">
    <source>
        <dbReference type="PROSITE-ProRule" id="PRU00110"/>
    </source>
</evidence>
<dbReference type="InterPro" id="IPR036641">
    <property type="entry name" value="HPT_dom_sf"/>
</dbReference>
<dbReference type="InterPro" id="IPR001789">
    <property type="entry name" value="Sig_transdc_resp-reg_receiver"/>
</dbReference>
<dbReference type="InterPro" id="IPR036890">
    <property type="entry name" value="HATPase_C_sf"/>
</dbReference>
<accession>A0A066S0C0</accession>
<keyword evidence="6 16" id="KW-0597">Phosphoprotein</keyword>
<reference evidence="25 26" key="1">
    <citation type="submission" date="2014-04" db="EMBL/GenBank/DDBJ databases">
        <title>Draft genome sequence of Photobacterium halotolerans S2753: a solonamide, ngercheumicin and holomycin producer.</title>
        <authorList>
            <person name="Machado H.R."/>
            <person name="Gram L."/>
        </authorList>
    </citation>
    <scope>NUCLEOTIDE SEQUENCE [LARGE SCALE GENOMIC DNA]</scope>
    <source>
        <strain evidence="25 26">S2753</strain>
    </source>
</reference>
<dbReference type="Gene3D" id="6.10.340.10">
    <property type="match status" value="1"/>
</dbReference>
<sequence>MSIRLKTILGIAFIEVLVLVLLVSNALNYLSQSNQSQLEQRAQAATTLFARATKDAVLSYDLATLNSLVDEMMAISDIKYVRIRNQVQMLAEGGDVPSNPPSSGKDRGISDVDDGIYDIHYPIVEAGTVYGSIELGFSTAKLETLLTDAGKMFTSIAGLGVLLVAVCSFVLGTALTRQLSRLKMAVDEITHNGPGMTLPNHTNNELGAVVRSLNTMSLTLAKNQQEIQNLLADNSRTLHELHRNEKIQQAILTASLDAIITINQSGYIVDYNTNAEVIFGWHKDEILHQEMAAYLVPEHLRSQHRQGMRHFINTGEGPVLGRRIETLALHKDGHTFPVELAVSPVETDGDYLFVSYIRDITARKVAEKEQLLAAQAFDAQEAIFFADESGSILRYNPTFQQLTGYDPESCAPLPSLSRLVPVHQEMWQTIHQGEKWSGELVLHPVRGEAVPIYFSASPVFPNEQDTLYVCHFIDISEQKAHEAKLQTARREAEKANEAKSRFLASMSHEIRTPMNGVLGILDILQGETLSSHQKNLVQTAHESGKHLVAIINDILDFSKMEANNLVLNNEPFHIQQVFHQAIELMMPLAEKHHLALSLSLPPEANNFALGDAGRIRQILLNLIHNAIKFTPQGGVRVEVSLTQTSLTQASLMDVSFTETSCTDASFRKKACWHLNCHVIDSGIGIAEEAQTSLFDEFTMSDQGYTRATEGTGLGLAICKRLIQLMGGEIGISSTLKAGSDFFFNIPLAFASQDATHLLNQTQSPVMTTGMKILVTEDNAANRLVIDHMLKSAGIEADMAISGEQAIRAVQNHHYDLILMDISMPGMDGMEATQHIRALSPENQSLPIIALTAHALTGDRERFLAAGMTDYLSKPIHKAQLLDCLNQWMKPAQCDLAHPLSESFQTIDEAETFSANQDEIPLSLYPLVDPKTILQLIEDTSFEDTEMLVELYLEDSNSRIATIRAAIRKKNPEQLQFETHALASSAGSYGNIRLSMLARRIEHLCIQNCPADALKLGEQLLTVAEKSFLQLSALDLHTIALKTGS</sequence>
<evidence type="ECO:0000256" key="8">
    <source>
        <dbReference type="ARBA" id="ARBA00022692"/>
    </source>
</evidence>
<dbReference type="AlphaFoldDB" id="A0A066S0C0"/>
<keyword evidence="14 18" id="KW-0472">Membrane</keyword>
<feature type="domain" description="Histidine kinase" evidence="19">
    <location>
        <begin position="505"/>
        <end position="749"/>
    </location>
</feature>
<feature type="modified residue" description="4-aspartylphosphate" evidence="16">
    <location>
        <position position="820"/>
    </location>
</feature>
<evidence type="ECO:0000256" key="1">
    <source>
        <dbReference type="ARBA" id="ARBA00000085"/>
    </source>
</evidence>
<dbReference type="Gene3D" id="3.30.450.20">
    <property type="entry name" value="PAS domain"/>
    <property type="match status" value="2"/>
</dbReference>
<gene>
    <name evidence="25" type="ORF">EA58_00520</name>
</gene>
<evidence type="ECO:0000313" key="26">
    <source>
        <dbReference type="Proteomes" id="UP000027192"/>
    </source>
</evidence>
<evidence type="ECO:0000256" key="7">
    <source>
        <dbReference type="ARBA" id="ARBA00022679"/>
    </source>
</evidence>
<keyword evidence="4" id="KW-1003">Cell membrane</keyword>
<dbReference type="FunFam" id="1.10.287.130:FF:000004">
    <property type="entry name" value="Ethylene receptor 1"/>
    <property type="match status" value="1"/>
</dbReference>
<dbReference type="EMBL" id="JMIB01000002">
    <property type="protein sequence ID" value="KDM93387.1"/>
    <property type="molecule type" value="Genomic_DNA"/>
</dbReference>
<feature type="domain" description="PAC" evidence="22">
    <location>
        <begin position="322"/>
        <end position="372"/>
    </location>
</feature>
<dbReference type="GO" id="GO:0005524">
    <property type="term" value="F:ATP binding"/>
    <property type="evidence" value="ECO:0007669"/>
    <property type="project" value="UniProtKB-KW"/>
</dbReference>
<dbReference type="Pfam" id="PF13426">
    <property type="entry name" value="PAS_9"/>
    <property type="match status" value="1"/>
</dbReference>
<dbReference type="InterPro" id="IPR011006">
    <property type="entry name" value="CheY-like_superfamily"/>
</dbReference>
<dbReference type="PANTHER" id="PTHR43047">
    <property type="entry name" value="TWO-COMPONENT HISTIDINE PROTEIN KINASE"/>
    <property type="match status" value="1"/>
</dbReference>
<evidence type="ECO:0000259" key="19">
    <source>
        <dbReference type="PROSITE" id="PS50109"/>
    </source>
</evidence>
<dbReference type="Pfam" id="PF01627">
    <property type="entry name" value="Hpt"/>
    <property type="match status" value="1"/>
</dbReference>
<evidence type="ECO:0000259" key="21">
    <source>
        <dbReference type="PROSITE" id="PS50112"/>
    </source>
</evidence>
<dbReference type="InterPro" id="IPR003660">
    <property type="entry name" value="HAMP_dom"/>
</dbReference>
<evidence type="ECO:0000256" key="13">
    <source>
        <dbReference type="ARBA" id="ARBA00023012"/>
    </source>
</evidence>
<dbReference type="PRINTS" id="PR00344">
    <property type="entry name" value="BCTRLSENSOR"/>
</dbReference>
<dbReference type="RefSeq" id="WP_051641801.1">
    <property type="nucleotide sequence ID" value="NZ_JAGSGC010000001.1"/>
</dbReference>
<feature type="domain" description="PAS" evidence="21">
    <location>
        <begin position="368"/>
        <end position="409"/>
    </location>
</feature>
<evidence type="ECO:0000256" key="11">
    <source>
        <dbReference type="ARBA" id="ARBA00022840"/>
    </source>
</evidence>
<dbReference type="InterPro" id="IPR001610">
    <property type="entry name" value="PAC"/>
</dbReference>
<feature type="coiled-coil region" evidence="17">
    <location>
        <begin position="478"/>
        <end position="505"/>
    </location>
</feature>
<evidence type="ECO:0000256" key="9">
    <source>
        <dbReference type="ARBA" id="ARBA00022741"/>
    </source>
</evidence>
<dbReference type="SMART" id="SM00448">
    <property type="entry name" value="REC"/>
    <property type="match status" value="1"/>
</dbReference>
<dbReference type="InterPro" id="IPR035965">
    <property type="entry name" value="PAS-like_dom_sf"/>
</dbReference>
<comment type="caution">
    <text evidence="25">The sequence shown here is derived from an EMBL/GenBank/DDBJ whole genome shotgun (WGS) entry which is preliminary data.</text>
</comment>
<dbReference type="InterPro" id="IPR003594">
    <property type="entry name" value="HATPase_dom"/>
</dbReference>
<dbReference type="GO" id="GO:0000155">
    <property type="term" value="F:phosphorelay sensor kinase activity"/>
    <property type="evidence" value="ECO:0007669"/>
    <property type="project" value="InterPro"/>
</dbReference>
<feature type="domain" description="Response regulatory" evidence="20">
    <location>
        <begin position="771"/>
        <end position="888"/>
    </location>
</feature>
<evidence type="ECO:0000256" key="6">
    <source>
        <dbReference type="ARBA" id="ARBA00022553"/>
    </source>
</evidence>
<evidence type="ECO:0000256" key="5">
    <source>
        <dbReference type="ARBA" id="ARBA00022519"/>
    </source>
</evidence>
<dbReference type="GO" id="GO:0006355">
    <property type="term" value="P:regulation of DNA-templated transcription"/>
    <property type="evidence" value="ECO:0007669"/>
    <property type="project" value="InterPro"/>
</dbReference>
<dbReference type="Gene3D" id="3.40.50.2300">
    <property type="match status" value="1"/>
</dbReference>
<comment type="subcellular location">
    <subcellularLocation>
        <location evidence="2">Cell inner membrane</location>
        <topology evidence="2">Multi-pass membrane protein</topology>
    </subcellularLocation>
</comment>
<dbReference type="InterPro" id="IPR003661">
    <property type="entry name" value="HisK_dim/P_dom"/>
</dbReference>
<comment type="catalytic activity">
    <reaction evidence="1">
        <text>ATP + protein L-histidine = ADP + protein N-phospho-L-histidine.</text>
        <dbReference type="EC" id="2.7.13.3"/>
    </reaction>
</comment>
<dbReference type="InterPro" id="IPR000014">
    <property type="entry name" value="PAS"/>
</dbReference>